<feature type="coiled-coil region" evidence="1">
    <location>
        <begin position="568"/>
        <end position="623"/>
    </location>
</feature>
<protein>
    <recommendedName>
        <fullName evidence="6">Kinesin</fullName>
    </recommendedName>
</protein>
<comment type="caution">
    <text evidence="4">The sequence shown here is derived from an EMBL/GenBank/DDBJ whole genome shotgun (WGS) entry which is preliminary data.</text>
</comment>
<dbReference type="EMBL" id="AYLP01000073">
    <property type="protein sequence ID" value="ESS65052.1"/>
    <property type="molecule type" value="Genomic_DNA"/>
</dbReference>
<accession>V5BG82</accession>
<keyword evidence="3" id="KW-1133">Transmembrane helix</keyword>
<evidence type="ECO:0000313" key="4">
    <source>
        <dbReference type="EMBL" id="ESS65052.1"/>
    </source>
</evidence>
<feature type="compositionally biased region" description="Polar residues" evidence="2">
    <location>
        <begin position="382"/>
        <end position="398"/>
    </location>
</feature>
<name>V5BG82_TRYCR</name>
<dbReference type="Proteomes" id="UP000017861">
    <property type="component" value="Unassembled WGS sequence"/>
</dbReference>
<sequence>MCIFLATIFIYLLIILFKFFFFFVCVGLCMSFFSCMHSRERVAVFLLLLFFLLWLLASWTGPLPGLWRGGVAVASVGGAAGCRAEELVMEAALRTICIIPHEARGDEFFDAVFEDGVRALSQGRLHSLFFSHVLSPAHDIAGHVVGPLLNKVRQGGNAALIVALPEGETDDMSADGAGVTSGEKLEVSLELYGHLLPLLFRSAERCCFARVSAVTFSIGDKNVHDLLQRCDVRGEKDVQYQLIEREGSSSRWGTIMNLLHERHAHLEQGGILPLEPLLVVRVELEGYGTAVLAEVGCGRKTLDQLTLFLRSGGACGAKTYPPRGLLSSSLRDMTPPAALVHIVGIPDPSQAPRSTMRLLRFMSAMFRASSEKPAEAPLLTRDASQQRKPQRGDTTSVSMLCRSDLRGSEATSETAGPASPRKPHRAYPWAGELFVDPSQCAHLLPTRESATNMPTWDWGTARPEQPFRDTVRSNLPRAPTTPLDGALSEGSVPRASREQALVNRTTTLDRTNRELSEALSAAKAEIKHLQGLQQSFQEVLRKKQDAILSLTASSEKTMKENADYAKLVPRLLRKVKGLEQERDKLQQTSKEWENQTGEMHGINRRLRAELQKLQKEMKFMVKKETQRLREHALIRIGTGKGAKRIARRVGGLNSPKRVHSVPASPVSDASRQSRSSGVAKKGESGSTVLGAIEELRQRNTALEAEIEKLRRRQPVADNHVEDDAKGVTVARGEQGALCSNCETMRRHILRLTEELDRSYKENKKLRSLVAVPPVVSSHTPATVRDDFVSVVAASLMTGCESMCAQLKHTEAEFLRKEEQGAKTLFSGSVFREHMEAVAALETAVRDISSRRYRGAECYESIVPASATAADAEHLSSLLSFELERGTHLRAFVPTFAQLSVATEHLKMRVFPSES</sequence>
<dbReference type="AlphaFoldDB" id="V5BG82"/>
<reference evidence="4 5" key="1">
    <citation type="journal article" date="2014" name="Genome Announc.">
        <title>Trypanosoma cruzi Clone Dm28c Draft Genome Sequence.</title>
        <authorList>
            <person name="Grisard E.C."/>
            <person name="Teixeira S.M."/>
            <person name="de Almeida L.G."/>
            <person name="Stoco P.H."/>
            <person name="Gerber A.L."/>
            <person name="Talavera-Lopez C."/>
            <person name="Lima O.C."/>
            <person name="Andersson B."/>
            <person name="de Vasconcelos A.T."/>
        </authorList>
    </citation>
    <scope>NUCLEOTIDE SEQUENCE [LARGE SCALE GENOMIC DNA]</scope>
    <source>
        <strain evidence="4 5">Dm28c</strain>
    </source>
</reference>
<evidence type="ECO:0000256" key="3">
    <source>
        <dbReference type="SAM" id="Phobius"/>
    </source>
</evidence>
<evidence type="ECO:0000256" key="1">
    <source>
        <dbReference type="SAM" id="Coils"/>
    </source>
</evidence>
<feature type="compositionally biased region" description="Polar residues" evidence="2">
    <location>
        <begin position="667"/>
        <end position="676"/>
    </location>
</feature>
<evidence type="ECO:0000313" key="5">
    <source>
        <dbReference type="Proteomes" id="UP000017861"/>
    </source>
</evidence>
<gene>
    <name evidence="4" type="ORF">TCDM_06683</name>
</gene>
<evidence type="ECO:0008006" key="6">
    <source>
        <dbReference type="Google" id="ProtNLM"/>
    </source>
</evidence>
<feature type="region of interest" description="Disordered" evidence="2">
    <location>
        <begin position="372"/>
        <end position="424"/>
    </location>
</feature>
<feature type="region of interest" description="Disordered" evidence="2">
    <location>
        <begin position="649"/>
        <end position="685"/>
    </location>
</feature>
<evidence type="ECO:0000256" key="2">
    <source>
        <dbReference type="SAM" id="MobiDB-lite"/>
    </source>
</evidence>
<keyword evidence="1" id="KW-0175">Coiled coil</keyword>
<keyword evidence="3" id="KW-0812">Transmembrane</keyword>
<keyword evidence="3" id="KW-0472">Membrane</keyword>
<proteinExistence type="predicted"/>
<feature type="transmembrane region" description="Helical" evidence="3">
    <location>
        <begin position="6"/>
        <end position="30"/>
    </location>
</feature>
<dbReference type="OrthoDB" id="244294at2759"/>
<dbReference type="VEuPathDB" id="TriTrypDB:TCDM_06683"/>
<organism evidence="4 5">
    <name type="scientific">Trypanosoma cruzi Dm28c</name>
    <dbReference type="NCBI Taxonomy" id="1416333"/>
    <lineage>
        <taxon>Eukaryota</taxon>
        <taxon>Discoba</taxon>
        <taxon>Euglenozoa</taxon>
        <taxon>Kinetoplastea</taxon>
        <taxon>Metakinetoplastina</taxon>
        <taxon>Trypanosomatida</taxon>
        <taxon>Trypanosomatidae</taxon>
        <taxon>Trypanosoma</taxon>
        <taxon>Schizotrypanum</taxon>
    </lineage>
</organism>
<feature type="transmembrane region" description="Helical" evidence="3">
    <location>
        <begin position="42"/>
        <end position="59"/>
    </location>
</feature>